<evidence type="ECO:0000313" key="2">
    <source>
        <dbReference type="EMBL" id="CAF1779843.1"/>
    </source>
</evidence>
<accession>A0A816JGV5</accession>
<dbReference type="EMBL" id="HG994373">
    <property type="protein sequence ID" value="CAF1779843.1"/>
    <property type="molecule type" value="Genomic_DNA"/>
</dbReference>
<feature type="domain" description="F-box" evidence="1">
    <location>
        <begin position="6"/>
        <end position="43"/>
    </location>
</feature>
<dbReference type="CDD" id="cd22160">
    <property type="entry name" value="F-box_AtFBL13-like"/>
    <property type="match status" value="1"/>
</dbReference>
<dbReference type="AlphaFoldDB" id="A0A816JGV5"/>
<dbReference type="InterPro" id="IPR036047">
    <property type="entry name" value="F-box-like_dom_sf"/>
</dbReference>
<dbReference type="PROSITE" id="PS50181">
    <property type="entry name" value="FBOX"/>
    <property type="match status" value="1"/>
</dbReference>
<reference evidence="2" key="1">
    <citation type="submission" date="2021-01" db="EMBL/GenBank/DDBJ databases">
        <authorList>
            <consortium name="Genoscope - CEA"/>
            <person name="William W."/>
        </authorList>
    </citation>
    <scope>NUCLEOTIDE SEQUENCE</scope>
</reference>
<dbReference type="InterPro" id="IPR001810">
    <property type="entry name" value="F-box_dom"/>
</dbReference>
<dbReference type="Gene3D" id="1.20.1280.50">
    <property type="match status" value="1"/>
</dbReference>
<dbReference type="SUPFAM" id="SSF81383">
    <property type="entry name" value="F-box domain"/>
    <property type="match status" value="1"/>
</dbReference>
<protein>
    <submittedName>
        <fullName evidence="2">(rape) hypothetical protein</fullName>
    </submittedName>
</protein>
<dbReference type="PANTHER" id="PTHR31293">
    <property type="entry name" value="RNI-LIKE SUPERFAMILY PROTEIN"/>
    <property type="match status" value="1"/>
</dbReference>
<dbReference type="Proteomes" id="UP001295469">
    <property type="component" value="Chromosome C09"/>
</dbReference>
<gene>
    <name evidence="2" type="ORF">DARMORV10_C09P58180.1</name>
</gene>
<name>A0A816JGV5_BRANA</name>
<organism evidence="2">
    <name type="scientific">Brassica napus</name>
    <name type="common">Rape</name>
    <dbReference type="NCBI Taxonomy" id="3708"/>
    <lineage>
        <taxon>Eukaryota</taxon>
        <taxon>Viridiplantae</taxon>
        <taxon>Streptophyta</taxon>
        <taxon>Embryophyta</taxon>
        <taxon>Tracheophyta</taxon>
        <taxon>Spermatophyta</taxon>
        <taxon>Magnoliopsida</taxon>
        <taxon>eudicotyledons</taxon>
        <taxon>Gunneridae</taxon>
        <taxon>Pentapetalae</taxon>
        <taxon>rosids</taxon>
        <taxon>malvids</taxon>
        <taxon>Brassicales</taxon>
        <taxon>Brassicaceae</taxon>
        <taxon>Brassiceae</taxon>
        <taxon>Brassica</taxon>
    </lineage>
</organism>
<sequence length="136" mass="15192">MKTFSRDLISSLPDELLGKILSLVPTKEAASTSILSKRWKNLLCLVDSLCFDDSMFMYPTKEGVASCGAAHRFLDFVDKTSALLNNSPIIKKIISVSRTSCTHDHVKLCLDRCIWTAMERGLLNYTCTLTLVVVFI</sequence>
<dbReference type="InterPro" id="IPR053781">
    <property type="entry name" value="F-box_AtFBL13-like"/>
</dbReference>
<dbReference type="Pfam" id="PF00646">
    <property type="entry name" value="F-box"/>
    <property type="match status" value="1"/>
</dbReference>
<dbReference type="PANTHER" id="PTHR31293:SF12">
    <property type="entry name" value="RNI-LIKE SUPERFAMILY PROTEIN"/>
    <property type="match status" value="1"/>
</dbReference>
<proteinExistence type="predicted"/>
<evidence type="ECO:0000259" key="1">
    <source>
        <dbReference type="PROSITE" id="PS50181"/>
    </source>
</evidence>
<dbReference type="InterPro" id="IPR055294">
    <property type="entry name" value="FBL60-like"/>
</dbReference>